<dbReference type="InterPro" id="IPR025329">
    <property type="entry name" value="DUF4235"/>
</dbReference>
<sequence length="83" mass="8693">MKILIRLLSLGVSMLAGLVGTKLISAVWRKGTGEEPPSPANPKEQQQATVPKLLVFAAISGASAAVIQAITKRWTGQLEAKVG</sequence>
<feature type="transmembrane region" description="Helical" evidence="1">
    <location>
        <begin position="50"/>
        <end position="71"/>
    </location>
</feature>
<name>A0A5B7WXF0_9MICC</name>
<evidence type="ECO:0008006" key="4">
    <source>
        <dbReference type="Google" id="ProtNLM"/>
    </source>
</evidence>
<dbReference type="AlphaFoldDB" id="A0A5B7WXF0"/>
<dbReference type="KEGG" id="gcr:GcLGCM259_2885"/>
<dbReference type="Proteomes" id="UP000307000">
    <property type="component" value="Chromosome"/>
</dbReference>
<gene>
    <name evidence="2" type="ORF">GcLGCM259_2885</name>
</gene>
<keyword evidence="1" id="KW-1133">Transmembrane helix</keyword>
<keyword evidence="1" id="KW-0472">Membrane</keyword>
<proteinExistence type="predicted"/>
<protein>
    <recommendedName>
        <fullName evidence="4">DUF4235 domain-containing protein</fullName>
    </recommendedName>
</protein>
<evidence type="ECO:0000313" key="2">
    <source>
        <dbReference type="EMBL" id="QCY48592.1"/>
    </source>
</evidence>
<dbReference type="RefSeq" id="WP_054821171.1">
    <property type="nucleotide sequence ID" value="NZ_BAAAGL010000024.1"/>
</dbReference>
<evidence type="ECO:0000313" key="3">
    <source>
        <dbReference type="Proteomes" id="UP000307000"/>
    </source>
</evidence>
<accession>A0A5B7WXF0</accession>
<organism evidence="2 3">
    <name type="scientific">Glutamicibacter creatinolyticus</name>
    <dbReference type="NCBI Taxonomy" id="162496"/>
    <lineage>
        <taxon>Bacteria</taxon>
        <taxon>Bacillati</taxon>
        <taxon>Actinomycetota</taxon>
        <taxon>Actinomycetes</taxon>
        <taxon>Micrococcales</taxon>
        <taxon>Micrococcaceae</taxon>
        <taxon>Glutamicibacter</taxon>
    </lineage>
</organism>
<keyword evidence="3" id="KW-1185">Reference proteome</keyword>
<keyword evidence="1" id="KW-0812">Transmembrane</keyword>
<evidence type="ECO:0000256" key="1">
    <source>
        <dbReference type="SAM" id="Phobius"/>
    </source>
</evidence>
<dbReference type="Pfam" id="PF14019">
    <property type="entry name" value="DUF4235"/>
    <property type="match status" value="1"/>
</dbReference>
<dbReference type="EMBL" id="CP034412">
    <property type="protein sequence ID" value="QCY48592.1"/>
    <property type="molecule type" value="Genomic_DNA"/>
</dbReference>
<reference evidence="2 3" key="1">
    <citation type="submission" date="2018-12" db="EMBL/GenBank/DDBJ databases">
        <title>Complete Genome Sequence of Glutamicibacter creatinolyticus strain LGCM259,isolated from an abscess of a 12-year-old mare in Italy.</title>
        <authorList>
            <person name="Santos R.G."/>
            <person name="Silva A.L."/>
            <person name="Seyffert N."/>
            <person name="Castro T.L.P."/>
            <person name="Attili A.R."/>
            <person name="Rifici C."/>
            <person name="Mazzullo G."/>
            <person name="Brenig B."/>
            <person name="Venanzi F."/>
            <person name="Azevedo V."/>
        </authorList>
    </citation>
    <scope>NUCLEOTIDE SEQUENCE [LARGE SCALE GENOMIC DNA]</scope>
    <source>
        <strain evidence="2 3">LGCM 259</strain>
    </source>
</reference>